<comment type="caution">
    <text evidence="2">The sequence shown here is derived from an EMBL/GenBank/DDBJ whole genome shotgun (WGS) entry which is preliminary data.</text>
</comment>
<comment type="function">
    <text evidence="1">Mechanosensitive channel that participates in the regulation of osmotic pressure changes within the cell, opening in response to stretch forces in the membrane lipid bilayer, without the need for other proteins. Contributes to normal resistance to hypoosmotic shock. Forms an ion channel of 1.0 nanosiemens conductance with a slight preference for anions.</text>
</comment>
<comment type="caution">
    <text evidence="1">Lacks conserved residue(s) required for the propagation of feature annotation.</text>
</comment>
<dbReference type="Pfam" id="PF05552">
    <property type="entry name" value="MS_channel_1st_1"/>
    <property type="match status" value="1"/>
</dbReference>
<keyword evidence="1" id="KW-0997">Cell inner membrane</keyword>
<keyword evidence="1" id="KW-1003">Cell membrane</keyword>
<dbReference type="GO" id="GO:0005886">
    <property type="term" value="C:plasma membrane"/>
    <property type="evidence" value="ECO:0007669"/>
    <property type="project" value="UniProtKB-SubCell"/>
</dbReference>
<dbReference type="AlphaFoldDB" id="A0A4S3K1F3"/>
<dbReference type="EMBL" id="SOBT01000008">
    <property type="protein sequence ID" value="TDU31091.1"/>
    <property type="molecule type" value="Genomic_DNA"/>
</dbReference>
<comment type="subunit">
    <text evidence="1">Homoheptamer.</text>
</comment>
<feature type="transmembrane region" description="Helical" evidence="1">
    <location>
        <begin position="118"/>
        <end position="139"/>
    </location>
</feature>
<dbReference type="Proteomes" id="UP000295341">
    <property type="component" value="Unassembled WGS sequence"/>
</dbReference>
<feature type="transmembrane region" description="Helical" evidence="1">
    <location>
        <begin position="184"/>
        <end position="206"/>
    </location>
</feature>
<keyword evidence="1" id="KW-1133">Transmembrane helix</keyword>
<keyword evidence="1" id="KW-0406">Ion transport</keyword>
<dbReference type="PANTHER" id="PTHR30221:SF1">
    <property type="entry name" value="SMALL-CONDUCTANCE MECHANOSENSITIVE CHANNEL"/>
    <property type="match status" value="1"/>
</dbReference>
<dbReference type="Gene3D" id="1.10.287.1260">
    <property type="match status" value="1"/>
</dbReference>
<keyword evidence="3" id="KW-1185">Reference proteome</keyword>
<keyword evidence="1" id="KW-0472">Membrane</keyword>
<keyword evidence="1" id="KW-0813">Transport</keyword>
<dbReference type="InterPro" id="IPR008910">
    <property type="entry name" value="MSC_TM_helix"/>
</dbReference>
<accession>A0A4S3K1F3</accession>
<comment type="similarity">
    <text evidence="1">Belongs to the MscS (TC 1.A.23) family.</text>
</comment>
<comment type="subcellular location">
    <subcellularLocation>
        <location evidence="1">Cell inner membrane</location>
        <topology evidence="1">Multi-pass membrane protein</topology>
    </subcellularLocation>
</comment>
<dbReference type="OrthoDB" id="6382970at2"/>
<feature type="transmembrane region" description="Helical" evidence="1">
    <location>
        <begin position="29"/>
        <end position="50"/>
    </location>
</feature>
<keyword evidence="1" id="KW-0812">Transmembrane</keyword>
<proteinExistence type="inferred from homology"/>
<sequence length="279" mass="30280">MDLINAALDVLHQRSAAFAAWLVDHVPNLLGAVLLVLLGWLVASGVRALIRGLGSRINRGLDRMLRAERAARLRLSPTMLRLIGTATFWIILLLFLSFATDMAGMDAVTEWLRNVLRYLPTLLFGVIIIVSGHLIGLLVRDLLLEALASAQVEQRELVARLAQTATFLTAVIIGVHQIGVNVSFVTLVIAVALGSVLLAFSLAFGLGARGLVANLIGTHYLRRQLQPGVRVRVGDVEGEIIEITPTNVVLETDDGRAFIPARMFSEQVSLLVTAERDDG</sequence>
<evidence type="ECO:0000313" key="3">
    <source>
        <dbReference type="Proteomes" id="UP000295341"/>
    </source>
</evidence>
<feature type="transmembrane region" description="Helical" evidence="1">
    <location>
        <begin position="160"/>
        <end position="178"/>
    </location>
</feature>
<evidence type="ECO:0000256" key="1">
    <source>
        <dbReference type="RuleBase" id="RU369025"/>
    </source>
</evidence>
<reference evidence="2 3" key="1">
    <citation type="submission" date="2019-03" db="EMBL/GenBank/DDBJ databases">
        <title>Genomic Encyclopedia of Type Strains, Phase IV (KMG-IV): sequencing the most valuable type-strain genomes for metagenomic binning, comparative biology and taxonomic classification.</title>
        <authorList>
            <person name="Goeker M."/>
        </authorList>
    </citation>
    <scope>NUCLEOTIDE SEQUENCE [LARGE SCALE GENOMIC DNA]</scope>
    <source>
        <strain evidence="2 3">DSM 26377</strain>
    </source>
</reference>
<name>A0A4S3K1F3_9GAMM</name>
<organism evidence="2 3">
    <name type="scientific">Panacagrimonas perspica</name>
    <dbReference type="NCBI Taxonomy" id="381431"/>
    <lineage>
        <taxon>Bacteria</taxon>
        <taxon>Pseudomonadati</taxon>
        <taxon>Pseudomonadota</taxon>
        <taxon>Gammaproteobacteria</taxon>
        <taxon>Nevskiales</taxon>
        <taxon>Nevskiaceae</taxon>
        <taxon>Panacagrimonas</taxon>
    </lineage>
</organism>
<evidence type="ECO:0000313" key="2">
    <source>
        <dbReference type="EMBL" id="TDU31091.1"/>
    </source>
</evidence>
<keyword evidence="1" id="KW-0407">Ion channel</keyword>
<dbReference type="GO" id="GO:0008381">
    <property type="term" value="F:mechanosensitive monoatomic ion channel activity"/>
    <property type="evidence" value="ECO:0007669"/>
    <property type="project" value="InterPro"/>
</dbReference>
<gene>
    <name evidence="2" type="ORF">DFR24_0450</name>
</gene>
<dbReference type="RefSeq" id="WP_133879708.1">
    <property type="nucleotide sequence ID" value="NZ_MWIN01000022.1"/>
</dbReference>
<dbReference type="InterPro" id="IPR045275">
    <property type="entry name" value="MscS_archaea/bacteria_type"/>
</dbReference>
<feature type="transmembrane region" description="Helical" evidence="1">
    <location>
        <begin position="79"/>
        <end position="98"/>
    </location>
</feature>
<dbReference type="PANTHER" id="PTHR30221">
    <property type="entry name" value="SMALL-CONDUCTANCE MECHANOSENSITIVE CHANNEL"/>
    <property type="match status" value="1"/>
</dbReference>
<protein>
    <recommendedName>
        <fullName evidence="1">Small-conductance mechanosensitive channel</fullName>
    </recommendedName>
</protein>